<organism evidence="2 3">
    <name type="scientific">Dictyobacter alpinus</name>
    <dbReference type="NCBI Taxonomy" id="2014873"/>
    <lineage>
        <taxon>Bacteria</taxon>
        <taxon>Bacillati</taxon>
        <taxon>Chloroflexota</taxon>
        <taxon>Ktedonobacteria</taxon>
        <taxon>Ktedonobacterales</taxon>
        <taxon>Dictyobacteraceae</taxon>
        <taxon>Dictyobacter</taxon>
    </lineage>
</organism>
<reference evidence="3" key="1">
    <citation type="submission" date="2018-12" db="EMBL/GenBank/DDBJ databases">
        <title>Tengunoibacter tsumagoiensis gen. nov., sp. nov., Dictyobacter kobayashii sp. nov., D. alpinus sp. nov., and D. joshuensis sp. nov. and description of Dictyobacteraceae fam. nov. within the order Ktedonobacterales isolated from Tengu-no-mugimeshi.</title>
        <authorList>
            <person name="Wang C.M."/>
            <person name="Zheng Y."/>
            <person name="Sakai Y."/>
            <person name="Toyoda A."/>
            <person name="Minakuchi Y."/>
            <person name="Abe K."/>
            <person name="Yokota A."/>
            <person name="Yabe S."/>
        </authorList>
    </citation>
    <scope>NUCLEOTIDE SEQUENCE [LARGE SCALE GENOMIC DNA]</scope>
    <source>
        <strain evidence="3">Uno16</strain>
    </source>
</reference>
<dbReference type="Pfam" id="PF12974">
    <property type="entry name" value="Phosphonate-bd"/>
    <property type="match status" value="1"/>
</dbReference>
<evidence type="ECO:0000256" key="1">
    <source>
        <dbReference type="SAM" id="MobiDB-lite"/>
    </source>
</evidence>
<sequence>MLFLSWRQPMNDTTLIFETFLMPTLYKTYQYITEYIERVLHIPTLLLNGEGLDDFEGGYADAGFMSANAYLQLQSLYPRSAELIAMPLQPGEHEQDSSPTFFDIIVRKDSGLTSISDLEYATWAYHVGISQVEDWFRDEQGILPIQFHNMVETPSQAQSMRSVLDGKVDASAIEGRLLELAWRNSPHIATQLRVIGTYSYTASPLVVLAAHLEPLVKDRVQKALLGMHQDPFFAQQLREGLIERFHPVSSMYSQPLRRSIEGVNNPPLPMPLNTRQQGIGIG</sequence>
<dbReference type="Proteomes" id="UP000287171">
    <property type="component" value="Unassembled WGS sequence"/>
</dbReference>
<dbReference type="AlphaFoldDB" id="A0A402BFD7"/>
<evidence type="ECO:0000313" key="2">
    <source>
        <dbReference type="EMBL" id="GCE29990.1"/>
    </source>
</evidence>
<gene>
    <name evidence="2" type="ORF">KDA_54740</name>
</gene>
<dbReference type="PANTHER" id="PTHR35841">
    <property type="entry name" value="PHOSPHONATES-BINDING PERIPLASMIC PROTEIN"/>
    <property type="match status" value="1"/>
</dbReference>
<evidence type="ECO:0000313" key="3">
    <source>
        <dbReference type="Proteomes" id="UP000287171"/>
    </source>
</evidence>
<dbReference type="EMBL" id="BIFT01000002">
    <property type="protein sequence ID" value="GCE29990.1"/>
    <property type="molecule type" value="Genomic_DNA"/>
</dbReference>
<dbReference type="Gene3D" id="3.40.190.10">
    <property type="entry name" value="Periplasmic binding protein-like II"/>
    <property type="match status" value="2"/>
</dbReference>
<comment type="caution">
    <text evidence="2">The sequence shown here is derived from an EMBL/GenBank/DDBJ whole genome shotgun (WGS) entry which is preliminary data.</text>
</comment>
<feature type="region of interest" description="Disordered" evidence="1">
    <location>
        <begin position="263"/>
        <end position="282"/>
    </location>
</feature>
<evidence type="ECO:0008006" key="4">
    <source>
        <dbReference type="Google" id="ProtNLM"/>
    </source>
</evidence>
<name>A0A402BFD7_9CHLR</name>
<accession>A0A402BFD7</accession>
<dbReference type="SUPFAM" id="SSF53850">
    <property type="entry name" value="Periplasmic binding protein-like II"/>
    <property type="match status" value="1"/>
</dbReference>
<keyword evidence="3" id="KW-1185">Reference proteome</keyword>
<protein>
    <recommendedName>
        <fullName evidence="4">Solute-binding protein family 3/N-terminal domain-containing protein</fullName>
    </recommendedName>
</protein>
<feature type="compositionally biased region" description="Polar residues" evidence="1">
    <location>
        <begin position="273"/>
        <end position="282"/>
    </location>
</feature>
<proteinExistence type="predicted"/>
<dbReference type="PANTHER" id="PTHR35841:SF1">
    <property type="entry name" value="PHOSPHONATES-BINDING PERIPLASMIC PROTEIN"/>
    <property type="match status" value="1"/>
</dbReference>
<dbReference type="OrthoDB" id="161554at2"/>